<sequence length="1432" mass="162194">PTIPARQSGMTKVRDGLLLGKKTILKSDYLPACQNKSVNPRIESAPNYHQARSLHVHGVAMPTAVGIRNLLDHIGGHKASNQVQVLWISLREEPVIYINGKPFVLRDLDNPFTNMGMKRLNVDQMEEDLRGDVLMEASRHGNKILVTDELPDGEMVDQWEPVSNESLKTMLEVYQELQAEGYLVEYARVPVTEPKDTDFDALIRKISQADINTEIIFSCQMGRGNTTAGMVIATLLYFKRPGASDNYFGRIFTTGRNITYDLPNSEEDKIRRGEYAVIRSLIRVLEGGVKGKRQVDNAIDRCASIQNLREAIPTYSSSILRQPDEKKREAAVSLFVEYLERYYFLICFSVYLDSEGAFLQTGSLDHVSFADWMQARPELYGILRRFLRRDPMGALAAMKPSLTKVEESTDGRPHEMSEVAALRSGVVLGSQTVLKSDHSPGCRNASLRERVDGAPNFREVPGFTVYGVANPTVDGIRSVIERVWSLRGRRPVFWHNMREEPVIYINGIPFVVREVERPYKNMLGYKGTDRDTVEGVEALLKEDILREAKRYDGAIMVIHETEDQNVFNCWEHVDAYSVQTPLEVFKNLETEGFPVKYARVPVTDGKAPRSSDFDTLTWNIASASKDTAFVFNCQHSILSLEHTQIGRGRTTTGTVIACLVKLRMNYGRPIKVLTDSIVYGDSLSGEEEHGRAFGMDDILLLRKFTTLFDNGVESREALDSVIDRCSAVQNIREAVLHYRKVFNQQHVEPRLRNAALKRSAEYLERYFWLITFAAYIGSENLDVAFVKGGYENWLHEKPEVQALKWSVRVRPGRFFTIPEELQSRQGDAVMESIINKRSGSVLCKGSILKKCQRTSSRLQIDEEGEDSTETIREEADVYINGIPFVLRELRKPVDILTHVGIAGIVVETRLKEDILSEVRETGGRMLLHREEYSTASNQSQVIGYWEYIQPEDVKTSAEIYAAQERDALASNVDAIHSCKDDSLGFGANVDTISSLPDEMILMIVRFLPAKEAARVLVLSKRFQKLFTIIQDPELDENQENLRGFLDRVSALPELITCIRRFSLKYKERVDSADFALVNKCICHVLKLGVMDFQMCLDGVEKGYSLPPELFTSKTLAKLTLGKGFEIEDLPRDAFLPALQTLVLDSVRFFSLRGCAFQGLLSASPELRELVIAAMCWEHWEWSGILSSQSLRRISMGRVFSAEFDGPHNQSISFDTPKLEYLEYSDLVAHDYPIMNLPALQEAKLTLQMLVNTQWDNVDLPHDVDIYWSNPKKLLKGIRNVKVLHLSSSSTFEGLNYFSKSIPILADLHHLTITHEDIEYCWEFLPCLLERSPNLKTLIIRGGLHYGQDDVCRCLSSYSCLVTSALEVVEVSLHDSTSRAEWDQLEHFLGKLPCLQLLKVRCGGKISREEKLRMARELCQLPKASSKCKIVCT</sequence>
<dbReference type="Gene3D" id="3.80.10.10">
    <property type="entry name" value="Ribonuclease Inhibitor"/>
    <property type="match status" value="1"/>
</dbReference>
<dbReference type="InterPro" id="IPR029021">
    <property type="entry name" value="Prot-tyrosine_phosphatase-like"/>
</dbReference>
<dbReference type="PROSITE" id="PS50181">
    <property type="entry name" value="FBOX"/>
    <property type="match status" value="1"/>
</dbReference>
<dbReference type="InterPro" id="IPR055411">
    <property type="entry name" value="LRR_FXL15/At3g58940/PEG3-like"/>
</dbReference>
<dbReference type="EMBL" id="JAGKQM010000001">
    <property type="protein sequence ID" value="KAH0942461.1"/>
    <property type="molecule type" value="Genomic_DNA"/>
</dbReference>
<evidence type="ECO:0000313" key="3">
    <source>
        <dbReference type="Proteomes" id="UP000824890"/>
    </source>
</evidence>
<accession>A0ABQ8ELK3</accession>
<dbReference type="InterPro" id="IPR050561">
    <property type="entry name" value="PTP"/>
</dbReference>
<name>A0ABQ8ELK3_BRANA</name>
<dbReference type="SMART" id="SM00579">
    <property type="entry name" value="FBD"/>
    <property type="match status" value="1"/>
</dbReference>
<dbReference type="SMART" id="SM01301">
    <property type="entry name" value="PTPlike_phytase"/>
    <property type="match status" value="3"/>
</dbReference>
<evidence type="ECO:0000313" key="2">
    <source>
        <dbReference type="EMBL" id="KAH0942461.1"/>
    </source>
</evidence>
<protein>
    <recommendedName>
        <fullName evidence="1">F-box domain-containing protein</fullName>
    </recommendedName>
</protein>
<dbReference type="InterPro" id="IPR001810">
    <property type="entry name" value="F-box_dom"/>
</dbReference>
<dbReference type="InterPro" id="IPR006566">
    <property type="entry name" value="FBD"/>
</dbReference>
<dbReference type="Gene3D" id="3.90.190.10">
    <property type="entry name" value="Protein tyrosine phosphatase superfamily"/>
    <property type="match status" value="3"/>
</dbReference>
<dbReference type="Pfam" id="PF14566">
    <property type="entry name" value="PTPlike_phytase"/>
    <property type="match status" value="3"/>
</dbReference>
<dbReference type="Proteomes" id="UP000824890">
    <property type="component" value="Unassembled WGS sequence"/>
</dbReference>
<evidence type="ECO:0000259" key="1">
    <source>
        <dbReference type="PROSITE" id="PS50181"/>
    </source>
</evidence>
<dbReference type="SUPFAM" id="SSF81383">
    <property type="entry name" value="F-box domain"/>
    <property type="match status" value="1"/>
</dbReference>
<feature type="non-terminal residue" evidence="2">
    <location>
        <position position="1"/>
    </location>
</feature>
<dbReference type="PANTHER" id="PTHR23339">
    <property type="entry name" value="TYROSINE SPECIFIC PROTEIN PHOSPHATASE AND DUAL SPECIFICITY PROTEIN PHOSPHATASE"/>
    <property type="match status" value="1"/>
</dbReference>
<gene>
    <name evidence="2" type="ORF">HID58_002098</name>
</gene>
<dbReference type="SUPFAM" id="SSF52799">
    <property type="entry name" value="(Phosphotyrosine protein) phosphatases II"/>
    <property type="match status" value="2"/>
</dbReference>
<dbReference type="Pfam" id="PF00646">
    <property type="entry name" value="F-box"/>
    <property type="match status" value="1"/>
</dbReference>
<dbReference type="SUPFAM" id="SSF52047">
    <property type="entry name" value="RNI-like"/>
    <property type="match status" value="1"/>
</dbReference>
<dbReference type="CDD" id="cd14496">
    <property type="entry name" value="PTP_paladin"/>
    <property type="match status" value="2"/>
</dbReference>
<dbReference type="InterPro" id="IPR036047">
    <property type="entry name" value="F-box-like_dom_sf"/>
</dbReference>
<feature type="domain" description="F-box" evidence="1">
    <location>
        <begin position="989"/>
        <end position="1041"/>
    </location>
</feature>
<comment type="caution">
    <text evidence="2">The sequence shown here is derived from an EMBL/GenBank/DDBJ whole genome shotgun (WGS) entry which is preliminary data.</text>
</comment>
<reference evidence="2 3" key="1">
    <citation type="submission" date="2021-05" db="EMBL/GenBank/DDBJ databases">
        <title>Genome Assembly of Synthetic Allotetraploid Brassica napus Reveals Homoeologous Exchanges between Subgenomes.</title>
        <authorList>
            <person name="Davis J.T."/>
        </authorList>
    </citation>
    <scope>NUCLEOTIDE SEQUENCE [LARGE SCALE GENOMIC DNA]</scope>
    <source>
        <strain evidence="3">cv. Da-Ae</strain>
        <tissue evidence="2">Seedling</tissue>
    </source>
</reference>
<dbReference type="Pfam" id="PF24758">
    <property type="entry name" value="LRR_At5g56370"/>
    <property type="match status" value="1"/>
</dbReference>
<organism evidence="2 3">
    <name type="scientific">Brassica napus</name>
    <name type="common">Rape</name>
    <dbReference type="NCBI Taxonomy" id="3708"/>
    <lineage>
        <taxon>Eukaryota</taxon>
        <taxon>Viridiplantae</taxon>
        <taxon>Streptophyta</taxon>
        <taxon>Embryophyta</taxon>
        <taxon>Tracheophyta</taxon>
        <taxon>Spermatophyta</taxon>
        <taxon>Magnoliopsida</taxon>
        <taxon>eudicotyledons</taxon>
        <taxon>Gunneridae</taxon>
        <taxon>Pentapetalae</taxon>
        <taxon>rosids</taxon>
        <taxon>malvids</taxon>
        <taxon>Brassicales</taxon>
        <taxon>Brassicaceae</taxon>
        <taxon>Brassiceae</taxon>
        <taxon>Brassica</taxon>
    </lineage>
</organism>
<keyword evidence="3" id="KW-1185">Reference proteome</keyword>
<dbReference type="InterPro" id="IPR032675">
    <property type="entry name" value="LRR_dom_sf"/>
</dbReference>
<proteinExistence type="predicted"/>